<dbReference type="Gene3D" id="3.90.132.10">
    <property type="entry name" value="Leishmanolysin , domain 2"/>
    <property type="match status" value="1"/>
</dbReference>
<evidence type="ECO:0000256" key="5">
    <source>
        <dbReference type="ARBA" id="ARBA00022723"/>
    </source>
</evidence>
<name>A0A3R7N5C4_9TRYP</name>
<proteinExistence type="inferred from homology"/>
<dbReference type="RefSeq" id="XP_029223421.1">
    <property type="nucleotide sequence ID" value="XM_029376475.1"/>
</dbReference>
<keyword evidence="12" id="KW-0865">Zymogen</keyword>
<dbReference type="PRINTS" id="PR00782">
    <property type="entry name" value="LSHMANOLYSIN"/>
</dbReference>
<comment type="cofactor">
    <cofactor evidence="16 17">
        <name>Zn(2+)</name>
        <dbReference type="ChEBI" id="CHEBI:29105"/>
    </cofactor>
    <text evidence="16 17">Binds 1 zinc ion per subunit.</text>
</comment>
<feature type="binding site" evidence="16">
    <location>
        <position position="377"/>
    </location>
    <ligand>
        <name>Zn(2+)</name>
        <dbReference type="ChEBI" id="CHEBI:29105"/>
        <note>catalytic</note>
    </ligand>
</feature>
<sequence length="791" mass="82302">MSSAALAAPQGRTFVHELPSSSVLDSDAFFCAPADLSGWFGVPNAARATGKEGRKGSRREMARRLLQPTPLLPLAVLIPLLLLVMHCAGGCRAAADRRAFGDTVPKSDRAAAAVVREVPRRGQGAAQAYTVAAAAAEGGKSNEGWAPIRIVVFTEDLEEKTRVKGKQRYCKAAEEACMNYLGQEATCTARDVLTDAKKELYKTKIIPEAVKLHAERLLVQPVAGNIVVPRNPGDNCQHFTIPTGHKQKGVADADMVLYAAAGPFRHDVPAWAATCVTLDDSRPFVGAMEFNPAYMTDLARSVRVAAHELAHALGFSHEAMQLKGMVGHELHVRGVKRKLVTGATVMARAAAHFSCGTLKGMELEQDDTGGVQAKVPHWEGRNAKDELMAPTVGAGYYTALTLAVFADLGYYRVNWGMAEPMRWGNNSGCGFLEKKCNEIDGLAATYPHMFCDDTDTTTLRCSSDRRHLGTCTASIVEQSGSLNERDVCPVVSMYFNHSTYGKTSNACAEATAATLPGSVTGSGSWCLDAETLQVKANAGDKKLAGVCAQVLCEDGAVKVKYSGSDAWHECPAEKEIEVESSDFEDGGKIKCPRYAEVCTIAANGSSLVIPRAVLEEAKGDAEEDQKGAAAGPEEGQDEEEVPAREPQPAELPSGTAGVDPSSLAAAAEVAPGTSPAAEAQERAKEPDGAAHSAAASPPPAGAAPSPGEAAAAKESDAAGTAGAAAASPDAPAPPTPTPAAAVNISAVQKKLDGAAQHVGSDASAAAAAFGCGRFVLLAVAVAVAAVAMPPP</sequence>
<keyword evidence="4 17" id="KW-0645">Protease</keyword>
<keyword evidence="5 16" id="KW-0479">Metal-binding</keyword>
<evidence type="ECO:0000256" key="12">
    <source>
        <dbReference type="ARBA" id="ARBA00023145"/>
    </source>
</evidence>
<evidence type="ECO:0000256" key="11">
    <source>
        <dbReference type="ARBA" id="ARBA00023136"/>
    </source>
</evidence>
<evidence type="ECO:0000256" key="10">
    <source>
        <dbReference type="ARBA" id="ARBA00023049"/>
    </source>
</evidence>
<feature type="binding site" evidence="16">
    <location>
        <position position="307"/>
    </location>
    <ligand>
        <name>Zn(2+)</name>
        <dbReference type="ChEBI" id="CHEBI:29105"/>
        <note>catalytic</note>
    </ligand>
</feature>
<evidence type="ECO:0000256" key="16">
    <source>
        <dbReference type="PIRSR" id="PIRSR601577-2"/>
    </source>
</evidence>
<dbReference type="Proteomes" id="UP000284403">
    <property type="component" value="Unassembled WGS sequence"/>
</dbReference>
<dbReference type="GeneID" id="40323275"/>
<keyword evidence="20" id="KW-1185">Reference proteome</keyword>
<feature type="compositionally biased region" description="Basic and acidic residues" evidence="18">
    <location>
        <begin position="617"/>
        <end position="626"/>
    </location>
</feature>
<evidence type="ECO:0000256" key="7">
    <source>
        <dbReference type="ARBA" id="ARBA00022801"/>
    </source>
</evidence>
<evidence type="ECO:0000256" key="9">
    <source>
        <dbReference type="ARBA" id="ARBA00022889"/>
    </source>
</evidence>
<dbReference type="PANTHER" id="PTHR10942:SF0">
    <property type="entry name" value="LEISHMANOLYSIN-LIKE PEPTIDASE"/>
    <property type="match status" value="1"/>
</dbReference>
<comment type="catalytic activity">
    <reaction evidence="1">
        <text>Preference for hydrophobic residues at P1 and P1' and basic residues at P2' and P3'. A model nonapeptide is cleaved at -Ala-Tyr-|-Leu-Lys-Lys-.</text>
        <dbReference type="EC" id="3.4.24.36"/>
    </reaction>
</comment>
<protein>
    <recommendedName>
        <fullName evidence="17">Leishmanolysin-like peptidase</fullName>
        <ecNumber evidence="17">3.4.24.-</ecNumber>
    </recommendedName>
</protein>
<keyword evidence="8 16" id="KW-0862">Zinc</keyword>
<evidence type="ECO:0000313" key="19">
    <source>
        <dbReference type="EMBL" id="RNE96752.1"/>
    </source>
</evidence>
<dbReference type="OrthoDB" id="527990at2759"/>
<keyword evidence="9" id="KW-0130">Cell adhesion</keyword>
<dbReference type="GO" id="GO:0007155">
    <property type="term" value="P:cell adhesion"/>
    <property type="evidence" value="ECO:0007669"/>
    <property type="project" value="UniProtKB-KW"/>
</dbReference>
<keyword evidence="10 16" id="KW-0482">Metalloprotease</keyword>
<feature type="compositionally biased region" description="Low complexity" evidence="18">
    <location>
        <begin position="717"/>
        <end position="729"/>
    </location>
</feature>
<feature type="compositionally biased region" description="Basic and acidic residues" evidence="18">
    <location>
        <begin position="679"/>
        <end position="688"/>
    </location>
</feature>
<dbReference type="GO" id="GO:0005737">
    <property type="term" value="C:cytoplasm"/>
    <property type="evidence" value="ECO:0007669"/>
    <property type="project" value="TreeGrafter"/>
</dbReference>
<dbReference type="EMBL" id="MKKU01001220">
    <property type="protein sequence ID" value="RNE96752.1"/>
    <property type="molecule type" value="Genomic_DNA"/>
</dbReference>
<dbReference type="Gene3D" id="3.10.170.20">
    <property type="match status" value="1"/>
</dbReference>
<keyword evidence="14" id="KW-0325">Glycoprotein</keyword>
<keyword evidence="13" id="KW-1015">Disulfide bond</keyword>
<dbReference type="AlphaFoldDB" id="A0A3R7N5C4"/>
<keyword evidence="6" id="KW-0732">Signal</keyword>
<evidence type="ECO:0000256" key="3">
    <source>
        <dbReference type="ARBA" id="ARBA00005860"/>
    </source>
</evidence>
<dbReference type="SUPFAM" id="SSF55486">
    <property type="entry name" value="Metalloproteases ('zincins'), catalytic domain"/>
    <property type="match status" value="1"/>
</dbReference>
<feature type="region of interest" description="Disordered" evidence="18">
    <location>
        <begin position="617"/>
        <end position="740"/>
    </location>
</feature>
<dbReference type="Pfam" id="PF01457">
    <property type="entry name" value="Peptidase_M8"/>
    <property type="match status" value="1"/>
</dbReference>
<evidence type="ECO:0000256" key="15">
    <source>
        <dbReference type="PIRSR" id="PIRSR601577-1"/>
    </source>
</evidence>
<keyword evidence="11" id="KW-0472">Membrane</keyword>
<keyword evidence="7 17" id="KW-0378">Hydrolase</keyword>
<dbReference type="Gene3D" id="2.30.34.10">
    <property type="entry name" value="Leishmanolysin domain 4"/>
    <property type="match status" value="1"/>
</dbReference>
<dbReference type="InterPro" id="IPR001577">
    <property type="entry name" value="Peptidase_M8"/>
</dbReference>
<comment type="caution">
    <text evidence="19">The sequence shown here is derived from an EMBL/GenBank/DDBJ whole genome shotgun (WGS) entry which is preliminary data.</text>
</comment>
<evidence type="ECO:0000256" key="18">
    <source>
        <dbReference type="SAM" id="MobiDB-lite"/>
    </source>
</evidence>
<accession>A0A3R7N5C4</accession>
<evidence type="ECO:0000256" key="14">
    <source>
        <dbReference type="ARBA" id="ARBA00023180"/>
    </source>
</evidence>
<evidence type="ECO:0000256" key="8">
    <source>
        <dbReference type="ARBA" id="ARBA00022833"/>
    </source>
</evidence>
<organism evidence="19 20">
    <name type="scientific">Trypanosoma conorhini</name>
    <dbReference type="NCBI Taxonomy" id="83891"/>
    <lineage>
        <taxon>Eukaryota</taxon>
        <taxon>Discoba</taxon>
        <taxon>Euglenozoa</taxon>
        <taxon>Kinetoplastea</taxon>
        <taxon>Metakinetoplastina</taxon>
        <taxon>Trypanosomatida</taxon>
        <taxon>Trypanosomatidae</taxon>
        <taxon>Trypanosoma</taxon>
    </lineage>
</organism>
<reference evidence="19 20" key="1">
    <citation type="journal article" date="2018" name="BMC Genomics">
        <title>Genomic comparison of Trypanosoma conorhini and Trypanosoma rangeli to Trypanosoma cruzi strains of high and low virulence.</title>
        <authorList>
            <person name="Bradwell K.R."/>
            <person name="Koparde V.N."/>
            <person name="Matveyev A.V."/>
            <person name="Serrano M.G."/>
            <person name="Alves J.M."/>
            <person name="Parikh H."/>
            <person name="Huang B."/>
            <person name="Lee V."/>
            <person name="Espinosa-Alvarez O."/>
            <person name="Ortiz P.A."/>
            <person name="Costa-Martins A.G."/>
            <person name="Teixeira M.M."/>
            <person name="Buck G.A."/>
        </authorList>
    </citation>
    <scope>NUCLEOTIDE SEQUENCE [LARGE SCALE GENOMIC DNA]</scope>
    <source>
        <strain evidence="19 20">025E</strain>
    </source>
</reference>
<dbReference type="PANTHER" id="PTHR10942">
    <property type="entry name" value="LEISHMANOLYSIN-LIKE PEPTIDASE"/>
    <property type="match status" value="1"/>
</dbReference>
<evidence type="ECO:0000256" key="1">
    <source>
        <dbReference type="ARBA" id="ARBA00001249"/>
    </source>
</evidence>
<dbReference type="GO" id="GO:0006508">
    <property type="term" value="P:proteolysis"/>
    <property type="evidence" value="ECO:0007669"/>
    <property type="project" value="UniProtKB-KW"/>
</dbReference>
<evidence type="ECO:0000256" key="2">
    <source>
        <dbReference type="ARBA" id="ARBA00004370"/>
    </source>
</evidence>
<dbReference type="GO" id="GO:0046872">
    <property type="term" value="F:metal ion binding"/>
    <property type="evidence" value="ECO:0007669"/>
    <property type="project" value="UniProtKB-KW"/>
</dbReference>
<feature type="binding site" evidence="16">
    <location>
        <position position="311"/>
    </location>
    <ligand>
        <name>Zn(2+)</name>
        <dbReference type="ChEBI" id="CHEBI:29105"/>
        <note>catalytic</note>
    </ligand>
</feature>
<evidence type="ECO:0000256" key="13">
    <source>
        <dbReference type="ARBA" id="ARBA00023157"/>
    </source>
</evidence>
<evidence type="ECO:0000256" key="6">
    <source>
        <dbReference type="ARBA" id="ARBA00022729"/>
    </source>
</evidence>
<dbReference type="EC" id="3.4.24.-" evidence="17"/>
<dbReference type="GO" id="GO:0004222">
    <property type="term" value="F:metalloendopeptidase activity"/>
    <property type="evidence" value="ECO:0007669"/>
    <property type="project" value="UniProtKB-UniRule"/>
</dbReference>
<evidence type="ECO:0000313" key="20">
    <source>
        <dbReference type="Proteomes" id="UP000284403"/>
    </source>
</evidence>
<feature type="active site" evidence="15">
    <location>
        <position position="308"/>
    </location>
</feature>
<comment type="similarity">
    <text evidence="3 17">Belongs to the peptidase M8 family.</text>
</comment>
<evidence type="ECO:0000256" key="17">
    <source>
        <dbReference type="RuleBase" id="RU366077"/>
    </source>
</evidence>
<gene>
    <name evidence="19" type="ORF">Tco025E_09664</name>
</gene>
<dbReference type="GO" id="GO:0016020">
    <property type="term" value="C:membrane"/>
    <property type="evidence" value="ECO:0007669"/>
    <property type="project" value="UniProtKB-SubCell"/>
</dbReference>
<comment type="subcellular location">
    <subcellularLocation>
        <location evidence="2">Membrane</location>
    </subcellularLocation>
</comment>
<evidence type="ECO:0000256" key="4">
    <source>
        <dbReference type="ARBA" id="ARBA00022670"/>
    </source>
</evidence>